<sequence length="242" mass="25806">MSATARLALARTILRTAETRHGITTHTPQPLAPDPHYALIDAFHPLVGTHLHPGAIHRVTGAASITLALLIAASHNNARIAIIGASHLSMVAAHDLGVATHNLIIVTQPARHTPTIAAACIDSAHITILGPQAVLSPSEHRALTARLRERGHVLVTTNPHAHAPIIMKARAPTWRGPEQGRYHLTDASWYVHAATRTTEHTAVLHLAHGRFTTTPTPAARNTPPHVINHPHLTLAHSGTMGA</sequence>
<dbReference type="EMBL" id="CP001706">
    <property type="protein sequence ID" value="ACV08841.1"/>
    <property type="molecule type" value="Genomic_DNA"/>
</dbReference>
<evidence type="ECO:0000313" key="1">
    <source>
        <dbReference type="EMBL" id="ACV08841.1"/>
    </source>
</evidence>
<protein>
    <submittedName>
        <fullName evidence="1">Uncharacterized protein</fullName>
    </submittedName>
</protein>
<gene>
    <name evidence="1" type="ordered locus">Jden_1185</name>
</gene>
<proteinExistence type="predicted"/>
<organism evidence="1 2">
    <name type="scientific">Jonesia denitrificans (strain ATCC 14870 / DSM 20603 / BCRC 15368 / CIP 55.134 / JCM 11481 / NBRC 15587 / NCTC 10816 / Prevot 55134)</name>
    <name type="common">Listeria denitrificans</name>
    <dbReference type="NCBI Taxonomy" id="471856"/>
    <lineage>
        <taxon>Bacteria</taxon>
        <taxon>Bacillati</taxon>
        <taxon>Actinomycetota</taxon>
        <taxon>Actinomycetes</taxon>
        <taxon>Micrococcales</taxon>
        <taxon>Jonesiaceae</taxon>
        <taxon>Jonesia</taxon>
    </lineage>
</organism>
<dbReference type="RefSeq" id="WP_015771469.1">
    <property type="nucleotide sequence ID" value="NC_013174.1"/>
</dbReference>
<reference evidence="1 2" key="1">
    <citation type="journal article" date="2009" name="Stand. Genomic Sci.">
        <title>Complete genome sequence of Jonesia denitrificans type strain (Prevot 55134).</title>
        <authorList>
            <person name="Pukall R."/>
            <person name="Gehrich-Schroter G."/>
            <person name="Lapidus A."/>
            <person name="Nolan M."/>
            <person name="Glavina Del Rio T."/>
            <person name="Lucas S."/>
            <person name="Chen F."/>
            <person name="Tice H."/>
            <person name="Pitluck S."/>
            <person name="Cheng J.F."/>
            <person name="Copeland A."/>
            <person name="Saunders E."/>
            <person name="Brettin T."/>
            <person name="Detter J.C."/>
            <person name="Bruce D."/>
            <person name="Goodwin L."/>
            <person name="Pati A."/>
            <person name="Ivanova N."/>
            <person name="Mavromatis K."/>
            <person name="Ovchinnikova G."/>
            <person name="Chen A."/>
            <person name="Palaniappan K."/>
            <person name="Land M."/>
            <person name="Hauser L."/>
            <person name="Chang Y.J."/>
            <person name="Jeffries C.D."/>
            <person name="Chain P."/>
            <person name="Goker M."/>
            <person name="Bristow J."/>
            <person name="Eisen J.A."/>
            <person name="Markowitz V."/>
            <person name="Hugenholtz P."/>
            <person name="Kyrpides N.C."/>
            <person name="Klenk H.P."/>
            <person name="Han C."/>
        </authorList>
    </citation>
    <scope>NUCLEOTIDE SEQUENCE [LARGE SCALE GENOMIC DNA]</scope>
    <source>
        <strain evidence="2">ATCC 14870 / DSM 20603 / BCRC 15368 / CIP 55.134 / JCM 11481 / NBRC 15587 / NCTC 10816 / Prevot 55134</strain>
    </source>
</reference>
<name>C7R3Y4_JONDD</name>
<dbReference type="KEGG" id="jde:Jden_1185"/>
<dbReference type="AlphaFoldDB" id="C7R3Y4"/>
<dbReference type="HOGENOM" id="CLU_1145997_0_0_11"/>
<accession>C7R3Y4</accession>
<dbReference type="STRING" id="471856.Jden_1185"/>
<evidence type="ECO:0000313" key="2">
    <source>
        <dbReference type="Proteomes" id="UP000000628"/>
    </source>
</evidence>
<dbReference type="Proteomes" id="UP000000628">
    <property type="component" value="Chromosome"/>
</dbReference>
<keyword evidence="2" id="KW-1185">Reference proteome</keyword>